<name>A0ABN0DTJ5_AERSS</name>
<reference evidence="2 3" key="1">
    <citation type="journal article" date="2012" name="Front. Microbiol.">
        <title>Draft Genome Sequence of the Virulent Strain 01-B526 of the Fish Pathogen Aeromonas salmonicida.</title>
        <authorList>
            <person name="Charette S.J."/>
            <person name="Brochu F."/>
            <person name="Boyle B."/>
            <person name="Filion G."/>
            <person name="Tanaka K.H."/>
            <person name="Derome N."/>
        </authorList>
    </citation>
    <scope>NUCLEOTIDE SEQUENCE [LARGE SCALE GENOMIC DNA]</scope>
    <source>
        <strain evidence="2 3">01-B526</strain>
    </source>
</reference>
<proteinExistence type="predicted"/>
<accession>A0ABN0DTJ5</accession>
<protein>
    <submittedName>
        <fullName evidence="2">Chaperonin</fullName>
    </submittedName>
</protein>
<dbReference type="Proteomes" id="UP000006428">
    <property type="component" value="Unassembled WGS sequence"/>
</dbReference>
<dbReference type="InterPro" id="IPR005416">
    <property type="entry name" value="T3SS_chp_SycE"/>
</dbReference>
<organism evidence="2 3">
    <name type="scientific">Aeromonas salmonicida subsp. salmonicida 01-B526</name>
    <dbReference type="NCBI Taxonomy" id="1076135"/>
    <lineage>
        <taxon>Bacteria</taxon>
        <taxon>Pseudomonadati</taxon>
        <taxon>Pseudomonadota</taxon>
        <taxon>Gammaproteobacteria</taxon>
        <taxon>Aeromonadales</taxon>
        <taxon>Aeromonadaceae</taxon>
        <taxon>Aeromonas</taxon>
    </lineage>
</organism>
<dbReference type="Gene3D" id="3.30.1460.10">
    <property type="match status" value="1"/>
</dbReference>
<keyword evidence="3" id="KW-1185">Reference proteome</keyword>
<evidence type="ECO:0000313" key="3">
    <source>
        <dbReference type="Proteomes" id="UP000006428"/>
    </source>
</evidence>
<gene>
    <name evidence="2" type="ORF">IYQ_23075</name>
</gene>
<dbReference type="EMBL" id="AGVO01000117">
    <property type="protein sequence ID" value="EHI50174.1"/>
    <property type="molecule type" value="Genomic_DNA"/>
</dbReference>
<dbReference type="SUPFAM" id="SSF69635">
    <property type="entry name" value="Type III secretory system chaperone-like"/>
    <property type="match status" value="1"/>
</dbReference>
<feature type="region of interest" description="Disordered" evidence="1">
    <location>
        <begin position="122"/>
        <end position="141"/>
    </location>
</feature>
<sequence length="141" mass="15294">MTEQFDAAVAALGQHLGLTLTTTEGIASLTLDGSHTIHLAPLGNSQLSLFMRLAPLKDAEQAITLLQQNLFSADPFSPRMALSPDLYLILWSQHPASSMDGSSLYQALTLLHNHAQRWLCHQSEGDSPTADESHPAPILRV</sequence>
<dbReference type="Pfam" id="PF05932">
    <property type="entry name" value="CesT"/>
    <property type="match status" value="1"/>
</dbReference>
<evidence type="ECO:0000256" key="1">
    <source>
        <dbReference type="SAM" id="MobiDB-lite"/>
    </source>
</evidence>
<evidence type="ECO:0000313" key="2">
    <source>
        <dbReference type="EMBL" id="EHI50174.1"/>
    </source>
</evidence>
<dbReference type="InterPro" id="IPR010261">
    <property type="entry name" value="Tir_chaperone"/>
</dbReference>
<dbReference type="PRINTS" id="PR01596">
    <property type="entry name" value="SYCECHAPRONE"/>
</dbReference>
<dbReference type="RefSeq" id="WP_005321603.1">
    <property type="nucleotide sequence ID" value="NZ_AGVO01000117.1"/>
</dbReference>
<dbReference type="CDD" id="cd17030">
    <property type="entry name" value="T3SC_IA_SycH-like"/>
    <property type="match status" value="1"/>
</dbReference>
<comment type="caution">
    <text evidence="2">The sequence shown here is derived from an EMBL/GenBank/DDBJ whole genome shotgun (WGS) entry which is preliminary data.</text>
</comment>